<dbReference type="FunFam" id="3.50.50.60:FF:000153">
    <property type="entry name" value="Salicylate hydroxylase, putative"/>
    <property type="match status" value="1"/>
</dbReference>
<evidence type="ECO:0000256" key="1">
    <source>
        <dbReference type="ARBA" id="ARBA00001974"/>
    </source>
</evidence>
<accession>A0A0A1TDJ0</accession>
<dbReference type="Pfam" id="PF01494">
    <property type="entry name" value="FAD_binding_3"/>
    <property type="match status" value="1"/>
</dbReference>
<dbReference type="HOGENOM" id="CLU_009665_6_3_1"/>
<keyword evidence="6" id="KW-0503">Monooxygenase</keyword>
<comment type="similarity">
    <text evidence="2">Belongs to the paxM FAD-dependent monooxygenase family.</text>
</comment>
<gene>
    <name evidence="8" type="ORF">VHEMI03482</name>
</gene>
<keyword evidence="5" id="KW-0560">Oxidoreductase</keyword>
<evidence type="ECO:0000256" key="4">
    <source>
        <dbReference type="ARBA" id="ARBA00022827"/>
    </source>
</evidence>
<feature type="domain" description="FAD-binding" evidence="7">
    <location>
        <begin position="10"/>
        <end position="370"/>
    </location>
</feature>
<evidence type="ECO:0000256" key="3">
    <source>
        <dbReference type="ARBA" id="ARBA00022630"/>
    </source>
</evidence>
<dbReference type="InterPro" id="IPR002938">
    <property type="entry name" value="FAD-bd"/>
</dbReference>
<dbReference type="Proteomes" id="UP000039046">
    <property type="component" value="Unassembled WGS sequence"/>
</dbReference>
<dbReference type="SUPFAM" id="SSF54373">
    <property type="entry name" value="FAD-linked reductases, C-terminal domain"/>
    <property type="match status" value="1"/>
</dbReference>
<evidence type="ECO:0000256" key="5">
    <source>
        <dbReference type="ARBA" id="ARBA00023002"/>
    </source>
</evidence>
<dbReference type="GO" id="GO:0071949">
    <property type="term" value="F:FAD binding"/>
    <property type="evidence" value="ECO:0007669"/>
    <property type="project" value="InterPro"/>
</dbReference>
<dbReference type="GO" id="GO:0044550">
    <property type="term" value="P:secondary metabolite biosynthetic process"/>
    <property type="evidence" value="ECO:0007669"/>
    <property type="project" value="TreeGrafter"/>
</dbReference>
<evidence type="ECO:0000313" key="8">
    <source>
        <dbReference type="EMBL" id="CEJ84463.1"/>
    </source>
</evidence>
<keyword evidence="3" id="KW-0285">Flavoprotein</keyword>
<keyword evidence="4" id="KW-0274">FAD</keyword>
<evidence type="ECO:0000256" key="2">
    <source>
        <dbReference type="ARBA" id="ARBA00007992"/>
    </source>
</evidence>
<evidence type="ECO:0000259" key="7">
    <source>
        <dbReference type="Pfam" id="PF01494"/>
    </source>
</evidence>
<dbReference type="Gene3D" id="3.50.50.60">
    <property type="entry name" value="FAD/NAD(P)-binding domain"/>
    <property type="match status" value="1"/>
</dbReference>
<dbReference type="PRINTS" id="PR00420">
    <property type="entry name" value="RNGMNOXGNASE"/>
</dbReference>
<dbReference type="InterPro" id="IPR051104">
    <property type="entry name" value="FAD_monoxygenase"/>
</dbReference>
<dbReference type="STRING" id="1531966.A0A0A1TDJ0"/>
<comment type="cofactor">
    <cofactor evidence="1">
        <name>FAD</name>
        <dbReference type="ChEBI" id="CHEBI:57692"/>
    </cofactor>
</comment>
<keyword evidence="9" id="KW-1185">Reference proteome</keyword>
<dbReference type="OrthoDB" id="417877at2759"/>
<reference evidence="8 9" key="1">
    <citation type="journal article" date="2015" name="Genome Announc.">
        <title>Draft Genome Sequence and Gene Annotation of the Entomopathogenic Fungus Verticillium hemipterigenum.</title>
        <authorList>
            <person name="Horn F."/>
            <person name="Habel A."/>
            <person name="Scharf D.H."/>
            <person name="Dworschak J."/>
            <person name="Brakhage A.A."/>
            <person name="Guthke R."/>
            <person name="Hertweck C."/>
            <person name="Linde J."/>
        </authorList>
    </citation>
    <scope>NUCLEOTIDE SEQUENCE [LARGE SCALE GENOMIC DNA]</scope>
</reference>
<dbReference type="PANTHER" id="PTHR46720:SF3">
    <property type="entry name" value="FAD-BINDING DOMAIN-CONTAINING PROTEIN-RELATED"/>
    <property type="match status" value="1"/>
</dbReference>
<organism evidence="8 9">
    <name type="scientific">[Torrubiella] hemipterigena</name>
    <dbReference type="NCBI Taxonomy" id="1531966"/>
    <lineage>
        <taxon>Eukaryota</taxon>
        <taxon>Fungi</taxon>
        <taxon>Dikarya</taxon>
        <taxon>Ascomycota</taxon>
        <taxon>Pezizomycotina</taxon>
        <taxon>Sordariomycetes</taxon>
        <taxon>Hypocreomycetidae</taxon>
        <taxon>Hypocreales</taxon>
        <taxon>Clavicipitaceae</taxon>
        <taxon>Clavicipitaceae incertae sedis</taxon>
        <taxon>'Torrubiella' clade</taxon>
    </lineage>
</organism>
<sequence length="424" mass="46281">MAVEQQIEYAIVGGGISGLTLAIALLERGLSVHIYEQAKEFGEIGAGVSFTPNSVQAMKLCHPGIYDAFEKVCTRNLWPSKQGVWFDFYDGLDTDKNASSVFSIRNDLGQNAVHRANFLDELVKLMPEGKASFGKRLDDIIQNEDGRYTLKFLDGSSAIADAVLGCDGIKSKAREIMFGSDHPCVVPSYTFKNAYRAMLPMETAIAAIGKEKAENACMHLGRGAHLLTFPVRHGQMMNVVGFCGTDQPWKDMRKLTAPATREDALRDFAGFGPVVTSLLQLAEPTLEIWGIFDLGVNPPPSYVKDRICLVGDAAHATTPHHGAGAGMCIEDAAVLCALLADERAQTRSGAQAAIATFEAVRKERGDWLVQSSRFNANVYQRQAPGIGDDFAKIEAELNRKNGMVANVNVEEMCREAIKEFSKRL</sequence>
<evidence type="ECO:0000256" key="6">
    <source>
        <dbReference type="ARBA" id="ARBA00023033"/>
    </source>
</evidence>
<dbReference type="AlphaFoldDB" id="A0A0A1TDJ0"/>
<name>A0A0A1TDJ0_9HYPO</name>
<dbReference type="InterPro" id="IPR036188">
    <property type="entry name" value="FAD/NAD-bd_sf"/>
</dbReference>
<dbReference type="GO" id="GO:0004497">
    <property type="term" value="F:monooxygenase activity"/>
    <property type="evidence" value="ECO:0007669"/>
    <property type="project" value="UniProtKB-KW"/>
</dbReference>
<dbReference type="EMBL" id="CDHN01000002">
    <property type="protein sequence ID" value="CEJ84463.1"/>
    <property type="molecule type" value="Genomic_DNA"/>
</dbReference>
<evidence type="ECO:0000313" key="9">
    <source>
        <dbReference type="Proteomes" id="UP000039046"/>
    </source>
</evidence>
<dbReference type="SUPFAM" id="SSF51905">
    <property type="entry name" value="FAD/NAD(P)-binding domain"/>
    <property type="match status" value="1"/>
</dbReference>
<dbReference type="PANTHER" id="PTHR46720">
    <property type="entry name" value="HYDROXYLASE, PUTATIVE (AFU_ORTHOLOGUE AFUA_3G01460)-RELATED"/>
    <property type="match status" value="1"/>
</dbReference>
<protein>
    <recommendedName>
        <fullName evidence="7">FAD-binding domain-containing protein</fullName>
    </recommendedName>
</protein>
<proteinExistence type="inferred from homology"/>